<dbReference type="Pfam" id="PF13621">
    <property type="entry name" value="Cupin_8"/>
    <property type="match status" value="1"/>
</dbReference>
<feature type="compositionally biased region" description="Pro residues" evidence="1">
    <location>
        <begin position="284"/>
        <end position="294"/>
    </location>
</feature>
<dbReference type="InterPro" id="IPR041667">
    <property type="entry name" value="Cupin_8"/>
</dbReference>
<protein>
    <submittedName>
        <fullName evidence="3">SPOSA6832_02173-mRNA-1:cds</fullName>
    </submittedName>
</protein>
<feature type="region of interest" description="Disordered" evidence="1">
    <location>
        <begin position="282"/>
        <end position="304"/>
    </location>
</feature>
<keyword evidence="4" id="KW-1185">Reference proteome</keyword>
<dbReference type="PROSITE" id="PS51184">
    <property type="entry name" value="JMJC"/>
    <property type="match status" value="1"/>
</dbReference>
<dbReference type="AlphaFoldDB" id="A0A0D6EKI8"/>
<evidence type="ECO:0000313" key="4">
    <source>
        <dbReference type="Proteomes" id="UP000243876"/>
    </source>
</evidence>
<proteinExistence type="predicted"/>
<evidence type="ECO:0000259" key="2">
    <source>
        <dbReference type="PROSITE" id="PS51184"/>
    </source>
</evidence>
<dbReference type="SMART" id="SM00558">
    <property type="entry name" value="JmjC"/>
    <property type="match status" value="1"/>
</dbReference>
<dbReference type="EMBL" id="CENE01000007">
    <property type="protein sequence ID" value="CEQ40537.1"/>
    <property type="molecule type" value="Genomic_DNA"/>
</dbReference>
<dbReference type="SUPFAM" id="SSF51197">
    <property type="entry name" value="Clavaminate synthase-like"/>
    <property type="match status" value="1"/>
</dbReference>
<feature type="region of interest" description="Disordered" evidence="1">
    <location>
        <begin position="218"/>
        <end position="238"/>
    </location>
</feature>
<gene>
    <name evidence="3" type="primary">SPOSA6832_02173</name>
</gene>
<dbReference type="InterPro" id="IPR003347">
    <property type="entry name" value="JmjC_dom"/>
</dbReference>
<accession>A0A0D6EKI8</accession>
<dbReference type="Proteomes" id="UP000243876">
    <property type="component" value="Unassembled WGS sequence"/>
</dbReference>
<feature type="domain" description="JmjC" evidence="2">
    <location>
        <begin position="142"/>
        <end position="418"/>
    </location>
</feature>
<name>A0A0D6EKI8_SPOSA</name>
<reference evidence="4" key="1">
    <citation type="submission" date="2015-02" db="EMBL/GenBank/DDBJ databases">
        <authorList>
            <person name="Gon?alves P."/>
        </authorList>
    </citation>
    <scope>NUCLEOTIDE SEQUENCE [LARGE SCALE GENOMIC DNA]</scope>
</reference>
<organism evidence="3 4">
    <name type="scientific">Sporidiobolus salmonicolor</name>
    <name type="common">Yeast-like fungus</name>
    <name type="synonym">Sporobolomyces salmonicolor</name>
    <dbReference type="NCBI Taxonomy" id="5005"/>
    <lineage>
        <taxon>Eukaryota</taxon>
        <taxon>Fungi</taxon>
        <taxon>Dikarya</taxon>
        <taxon>Basidiomycota</taxon>
        <taxon>Pucciniomycotina</taxon>
        <taxon>Microbotryomycetes</taxon>
        <taxon>Sporidiobolales</taxon>
        <taxon>Sporidiobolaceae</taxon>
        <taxon>Sporobolomyces</taxon>
    </lineage>
</organism>
<dbReference type="PANTHER" id="PTHR12461">
    <property type="entry name" value="HYPOXIA-INDUCIBLE FACTOR 1 ALPHA INHIBITOR-RELATED"/>
    <property type="match status" value="1"/>
</dbReference>
<evidence type="ECO:0000313" key="3">
    <source>
        <dbReference type="EMBL" id="CEQ40537.1"/>
    </source>
</evidence>
<evidence type="ECO:0000256" key="1">
    <source>
        <dbReference type="SAM" id="MobiDB-lite"/>
    </source>
</evidence>
<sequence>MALSPTERALRALVKDYQSLNASTCAELSHTPSALEFHRFVAANRPVVIRGQGKRDQVRALERWSDGYLEEKMGGKEVAISVSPDGSVRLALAHGCVYLRARAVDYSNADAVVDGVFAEPATVRMSLSALFSRLAAEQALADPPSSTEPVYYLQSQNGNLADEYLPLLEDVGLDGPAWAREAFGASSFSTPFDRPRGISDQAQESPAGEAPEVANIWIGGSRSKTSTPRGRTKHNHKKTDPYENLYLVLRGSKTFTLLPPSEAYCVHERLYPHAAYAYADADSPPSPADAPAPDGPASEPRGASRGAFSLVRTTPARLVPWIALDPTTPAAREEAAAAGEGAYPRYALARPMTVTLEAGDVLYLPALWYHHVTQVPGWGPRRAGAVEGEGEGVKAAIAVNWWTDMKYEGVGYSMARLVRRLVLGLDGREGEEEEEDEGEP</sequence>
<feature type="non-terminal residue" evidence="3">
    <location>
        <position position="1"/>
    </location>
</feature>
<dbReference type="Gene3D" id="2.60.120.10">
    <property type="entry name" value="Jelly Rolls"/>
    <property type="match status" value="1"/>
</dbReference>
<dbReference type="OrthoDB" id="424465at2759"/>
<dbReference type="InterPro" id="IPR014710">
    <property type="entry name" value="RmlC-like_jellyroll"/>
</dbReference>
<dbReference type="PANTHER" id="PTHR12461:SF99">
    <property type="entry name" value="BIFUNCTIONAL PEPTIDASE AND (3S)-LYSYL HYDROXYLASE JMJD7"/>
    <property type="match status" value="1"/>
</dbReference>